<dbReference type="PANTHER" id="PTHR22998:SF1">
    <property type="entry name" value="NAD(+) HYDROLASE SARM1"/>
    <property type="match status" value="1"/>
</dbReference>
<dbReference type="GO" id="GO:0048678">
    <property type="term" value="P:response to axon injury"/>
    <property type="evidence" value="ECO:0007669"/>
    <property type="project" value="InterPro"/>
</dbReference>
<dbReference type="GO" id="GO:0030425">
    <property type="term" value="C:dendrite"/>
    <property type="evidence" value="ECO:0007669"/>
    <property type="project" value="TreeGrafter"/>
</dbReference>
<dbReference type="GO" id="GO:0003953">
    <property type="term" value="F:NAD+ nucleosidase activity"/>
    <property type="evidence" value="ECO:0007669"/>
    <property type="project" value="InterPro"/>
</dbReference>
<keyword evidence="6" id="KW-1185">Reference proteome</keyword>
<dbReference type="InterPro" id="IPR039184">
    <property type="entry name" value="SARM1"/>
</dbReference>
<evidence type="ECO:0000256" key="1">
    <source>
        <dbReference type="ARBA" id="ARBA00004496"/>
    </source>
</evidence>
<dbReference type="OrthoDB" id="9906666at2759"/>
<reference evidence="5 6" key="1">
    <citation type="submission" date="2018-07" db="EMBL/GenBank/DDBJ databases">
        <title>A high quality draft genome assembly of the barn swallow (H. rustica rustica).</title>
        <authorList>
            <person name="Formenti G."/>
            <person name="Chiara M."/>
            <person name="Poveda L."/>
            <person name="Francoijs K.-J."/>
            <person name="Bonisoli-Alquati A."/>
            <person name="Canova L."/>
            <person name="Gianfranceschi L."/>
            <person name="Horner D.S."/>
            <person name="Saino N."/>
        </authorList>
    </citation>
    <scope>NUCLEOTIDE SEQUENCE [LARGE SCALE GENOMIC DNA]</scope>
    <source>
        <strain evidence="5">Chelidonia</strain>
        <tissue evidence="5">Blood</tissue>
    </source>
</reference>
<keyword evidence="3" id="KW-0677">Repeat</keyword>
<feature type="chain" id="PRO_5018224424" evidence="4">
    <location>
        <begin position="21"/>
        <end position="191"/>
    </location>
</feature>
<comment type="caution">
    <text evidence="5">The sequence shown here is derived from an EMBL/GenBank/DDBJ whole genome shotgun (WGS) entry which is preliminary data.</text>
</comment>
<dbReference type="STRING" id="333673.A0A3M0KC59"/>
<dbReference type="GO" id="GO:0035591">
    <property type="term" value="F:signaling adaptor activity"/>
    <property type="evidence" value="ECO:0007669"/>
    <property type="project" value="InterPro"/>
</dbReference>
<gene>
    <name evidence="5" type="ORF">DUI87_12454</name>
</gene>
<dbReference type="GO" id="GO:0034128">
    <property type="term" value="P:negative regulation of MyD88-independent toll-like receptor signaling pathway"/>
    <property type="evidence" value="ECO:0007669"/>
    <property type="project" value="InterPro"/>
</dbReference>
<evidence type="ECO:0000256" key="4">
    <source>
        <dbReference type="SAM" id="SignalP"/>
    </source>
</evidence>
<evidence type="ECO:0000313" key="5">
    <source>
        <dbReference type="EMBL" id="RMC10742.1"/>
    </source>
</evidence>
<protein>
    <submittedName>
        <fullName evidence="5">Uncharacterized protein</fullName>
    </submittedName>
</protein>
<dbReference type="EMBL" id="QRBI01000111">
    <property type="protein sequence ID" value="RMC10742.1"/>
    <property type="molecule type" value="Genomic_DNA"/>
</dbReference>
<keyword evidence="2" id="KW-0963">Cytoplasm</keyword>
<accession>A0A3M0KC59</accession>
<keyword evidence="4" id="KW-0732">Signal</keyword>
<organism evidence="5 6">
    <name type="scientific">Hirundo rustica rustica</name>
    <dbReference type="NCBI Taxonomy" id="333673"/>
    <lineage>
        <taxon>Eukaryota</taxon>
        <taxon>Metazoa</taxon>
        <taxon>Chordata</taxon>
        <taxon>Craniata</taxon>
        <taxon>Vertebrata</taxon>
        <taxon>Euteleostomi</taxon>
        <taxon>Archelosauria</taxon>
        <taxon>Archosauria</taxon>
        <taxon>Dinosauria</taxon>
        <taxon>Saurischia</taxon>
        <taxon>Theropoda</taxon>
        <taxon>Coelurosauria</taxon>
        <taxon>Aves</taxon>
        <taxon>Neognathae</taxon>
        <taxon>Neoaves</taxon>
        <taxon>Telluraves</taxon>
        <taxon>Australaves</taxon>
        <taxon>Passeriformes</taxon>
        <taxon>Sylvioidea</taxon>
        <taxon>Hirundinidae</taxon>
        <taxon>Hirundo</taxon>
    </lineage>
</organism>
<evidence type="ECO:0000256" key="3">
    <source>
        <dbReference type="ARBA" id="ARBA00022737"/>
    </source>
</evidence>
<feature type="signal peptide" evidence="4">
    <location>
        <begin position="1"/>
        <end position="20"/>
    </location>
</feature>
<proteinExistence type="predicted"/>
<evidence type="ECO:0000313" key="6">
    <source>
        <dbReference type="Proteomes" id="UP000269221"/>
    </source>
</evidence>
<name>A0A3M0KC59_HIRRU</name>
<dbReference type="Proteomes" id="UP000269221">
    <property type="component" value="Unassembled WGS sequence"/>
</dbReference>
<sequence>MLALLLSLHALSRSVAMASAERLAVPECAGRAGGGSSREHGGVSPGVGTEVREALERVLPALRRAIAHATQAATPEGLRAALSEVFRLVEEAWGMPALGRDVAKVLCDVIRLEGGLDLLLNLLYTAELETKCQAGKLLEQILVAENSWREEEEQPQLRGAGEDWGVPLSPLSQAELSHFGWLRASDPKDET</sequence>
<dbReference type="GO" id="GO:0005737">
    <property type="term" value="C:cytoplasm"/>
    <property type="evidence" value="ECO:0007669"/>
    <property type="project" value="UniProtKB-SubCell"/>
</dbReference>
<comment type="subcellular location">
    <subcellularLocation>
        <location evidence="1">Cytoplasm</location>
    </subcellularLocation>
</comment>
<evidence type="ECO:0000256" key="2">
    <source>
        <dbReference type="ARBA" id="ARBA00022490"/>
    </source>
</evidence>
<dbReference type="PANTHER" id="PTHR22998">
    <property type="entry name" value="SARM1"/>
    <property type="match status" value="1"/>
</dbReference>
<dbReference type="AlphaFoldDB" id="A0A3M0KC59"/>